<keyword evidence="3" id="KW-1185">Reference proteome</keyword>
<evidence type="ECO:0000256" key="1">
    <source>
        <dbReference type="SAM" id="MobiDB-lite"/>
    </source>
</evidence>
<feature type="compositionally biased region" description="Low complexity" evidence="1">
    <location>
        <begin position="90"/>
        <end position="102"/>
    </location>
</feature>
<evidence type="ECO:0000313" key="2">
    <source>
        <dbReference type="EMBL" id="KAK8036272.1"/>
    </source>
</evidence>
<dbReference type="EMBL" id="JAQQWK010000008">
    <property type="protein sequence ID" value="KAK8036272.1"/>
    <property type="molecule type" value="Genomic_DNA"/>
</dbReference>
<organism evidence="2 3">
    <name type="scientific">Apiospora rasikravindrae</name>
    <dbReference type="NCBI Taxonomy" id="990691"/>
    <lineage>
        <taxon>Eukaryota</taxon>
        <taxon>Fungi</taxon>
        <taxon>Dikarya</taxon>
        <taxon>Ascomycota</taxon>
        <taxon>Pezizomycotina</taxon>
        <taxon>Sordariomycetes</taxon>
        <taxon>Xylariomycetidae</taxon>
        <taxon>Amphisphaeriales</taxon>
        <taxon>Apiosporaceae</taxon>
        <taxon>Apiospora</taxon>
    </lineage>
</organism>
<feature type="region of interest" description="Disordered" evidence="1">
    <location>
        <begin position="227"/>
        <end position="273"/>
    </location>
</feature>
<feature type="compositionally biased region" description="Basic and acidic residues" evidence="1">
    <location>
        <begin position="233"/>
        <end position="253"/>
    </location>
</feature>
<reference evidence="2 3" key="1">
    <citation type="submission" date="2023-01" db="EMBL/GenBank/DDBJ databases">
        <title>Analysis of 21 Apiospora genomes using comparative genomics revels a genus with tremendous synthesis potential of carbohydrate active enzymes and secondary metabolites.</title>
        <authorList>
            <person name="Sorensen T."/>
        </authorList>
    </citation>
    <scope>NUCLEOTIDE SEQUENCE [LARGE SCALE GENOMIC DNA]</scope>
    <source>
        <strain evidence="2 3">CBS 33761</strain>
    </source>
</reference>
<protein>
    <submittedName>
        <fullName evidence="2">Uncharacterized protein</fullName>
    </submittedName>
</protein>
<dbReference type="Proteomes" id="UP001444661">
    <property type="component" value="Unassembled WGS sequence"/>
</dbReference>
<gene>
    <name evidence="2" type="ORF">PG993_008886</name>
</gene>
<comment type="caution">
    <text evidence="2">The sequence shown here is derived from an EMBL/GenBank/DDBJ whole genome shotgun (WGS) entry which is preliminary data.</text>
</comment>
<sequence length="273" mass="29998">MAKISPLAAKTLHNILANHADALAKKAPEVNPAFVPLPKQTEDEVDELTFTYADFSASDGSWGGGGSDDVSNSTGFTAGISTAEDLWSPDGASTSADGTSTSPNGTTSDAASVWASWEDPSTKTTSQESVADLWFGPGTADSGTFMSPANSAAADRDGSEWGWESRGDRKAKMDAYKTYRVQQWTPRQLELIRYRGLFNGPSENREYDQLLAMRFMKERALDFANRRRSRARSRFDEHRDQLAKGLENEKAHSITEPQRTGKNRWLSMTADEL</sequence>
<evidence type="ECO:0000313" key="3">
    <source>
        <dbReference type="Proteomes" id="UP001444661"/>
    </source>
</evidence>
<proteinExistence type="predicted"/>
<accession>A0ABR1SPL8</accession>
<name>A0ABR1SPL8_9PEZI</name>
<feature type="region of interest" description="Disordered" evidence="1">
    <location>
        <begin position="83"/>
        <end position="110"/>
    </location>
</feature>